<reference evidence="1 2" key="1">
    <citation type="journal article" date="2023" name="Hortic Res">
        <title>Pangenome of water caltrop reveals structural variations and asymmetric subgenome divergence after allopolyploidization.</title>
        <authorList>
            <person name="Zhang X."/>
            <person name="Chen Y."/>
            <person name="Wang L."/>
            <person name="Yuan Y."/>
            <person name="Fang M."/>
            <person name="Shi L."/>
            <person name="Lu R."/>
            <person name="Comes H.P."/>
            <person name="Ma Y."/>
            <person name="Chen Y."/>
            <person name="Huang G."/>
            <person name="Zhou Y."/>
            <person name="Zheng Z."/>
            <person name="Qiu Y."/>
        </authorList>
    </citation>
    <scope>NUCLEOTIDE SEQUENCE [LARGE SCALE GENOMIC DNA]</scope>
    <source>
        <tissue evidence="1">Roots</tissue>
    </source>
</reference>
<accession>A0AAN7GYZ1</accession>
<evidence type="ECO:0000313" key="2">
    <source>
        <dbReference type="Proteomes" id="UP001345219"/>
    </source>
</evidence>
<proteinExistence type="predicted"/>
<organism evidence="1 2">
    <name type="scientific">Trapa incisa</name>
    <dbReference type="NCBI Taxonomy" id="236973"/>
    <lineage>
        <taxon>Eukaryota</taxon>
        <taxon>Viridiplantae</taxon>
        <taxon>Streptophyta</taxon>
        <taxon>Embryophyta</taxon>
        <taxon>Tracheophyta</taxon>
        <taxon>Spermatophyta</taxon>
        <taxon>Magnoliopsida</taxon>
        <taxon>eudicotyledons</taxon>
        <taxon>Gunneridae</taxon>
        <taxon>Pentapetalae</taxon>
        <taxon>rosids</taxon>
        <taxon>malvids</taxon>
        <taxon>Myrtales</taxon>
        <taxon>Lythraceae</taxon>
        <taxon>Trapa</taxon>
    </lineage>
</organism>
<dbReference type="AlphaFoldDB" id="A0AAN7GYZ1"/>
<evidence type="ECO:0000313" key="1">
    <source>
        <dbReference type="EMBL" id="KAK4749778.1"/>
    </source>
</evidence>
<comment type="caution">
    <text evidence="1">The sequence shown here is derived from an EMBL/GenBank/DDBJ whole genome shotgun (WGS) entry which is preliminary data.</text>
</comment>
<dbReference type="EMBL" id="JAXIOK010000018">
    <property type="protein sequence ID" value="KAK4749778.1"/>
    <property type="molecule type" value="Genomic_DNA"/>
</dbReference>
<gene>
    <name evidence="1" type="ORF">SAY87_027227</name>
</gene>
<dbReference type="Proteomes" id="UP001345219">
    <property type="component" value="Chromosome 21"/>
</dbReference>
<sequence>MASGASSNLLLRGNSYYSCLVAGWKTYSDWEILKLIALLFDMTSHIINLLKCKLLRNQHMSLHENNLSCDIYMVRSLCDHEASCSSCIYLTVYVCIWSFGIFFRSISIS</sequence>
<keyword evidence="2" id="KW-1185">Reference proteome</keyword>
<protein>
    <submittedName>
        <fullName evidence="1">Uncharacterized protein</fullName>
    </submittedName>
</protein>
<name>A0AAN7GYZ1_9MYRT</name>